<dbReference type="Gene3D" id="1.10.630.10">
    <property type="entry name" value="Cytochrome P450"/>
    <property type="match status" value="1"/>
</dbReference>
<evidence type="ECO:0000313" key="12">
    <source>
        <dbReference type="Proteomes" id="UP000076321"/>
    </source>
</evidence>
<dbReference type="GO" id="GO:0004497">
    <property type="term" value="F:monooxygenase activity"/>
    <property type="evidence" value="ECO:0007669"/>
    <property type="project" value="UniProtKB-KW"/>
</dbReference>
<dbReference type="GO" id="GO:0005506">
    <property type="term" value="F:iron ion binding"/>
    <property type="evidence" value="ECO:0007669"/>
    <property type="project" value="InterPro"/>
</dbReference>
<dbReference type="EMBL" id="LOBU02000042">
    <property type="protein sequence ID" value="OKA03144.1"/>
    <property type="molecule type" value="Genomic_DNA"/>
</dbReference>
<evidence type="ECO:0000256" key="5">
    <source>
        <dbReference type="ARBA" id="ARBA00023002"/>
    </source>
</evidence>
<keyword evidence="6 9" id="KW-0408">Iron</keyword>
<dbReference type="CDD" id="cd11031">
    <property type="entry name" value="Cyp158A-like"/>
    <property type="match status" value="1"/>
</dbReference>
<evidence type="ECO:0000256" key="1">
    <source>
        <dbReference type="ARBA" id="ARBA00004660"/>
    </source>
</evidence>
<keyword evidence="13" id="KW-1185">Reference proteome</keyword>
<evidence type="ECO:0000256" key="3">
    <source>
        <dbReference type="ARBA" id="ARBA00022617"/>
    </source>
</evidence>
<dbReference type="GO" id="GO:0016705">
    <property type="term" value="F:oxidoreductase activity, acting on paired donors, with incorporation or reduction of molecular oxygen"/>
    <property type="evidence" value="ECO:0007669"/>
    <property type="project" value="InterPro"/>
</dbReference>
<dbReference type="PANTHER" id="PTHR46696">
    <property type="entry name" value="P450, PUTATIVE (EUROFUNG)-RELATED"/>
    <property type="match status" value="1"/>
</dbReference>
<dbReference type="PROSITE" id="PS00086">
    <property type="entry name" value="CYTOCHROME_P450"/>
    <property type="match status" value="1"/>
</dbReference>
<sequence>MDASLKEPLEYPFAFDGLRLPPEFGELRRQAPITRVVLPTGGQAWLVTRHADAHAVLSDARFSRAAAESPWATKLGPFTPSTHSLLGMDPPEHTKLRRLVSRAFQPQRVASLRPLMQTAAETLLKQLRQQDGPVDLLATFALPFATTAVFQLLGVPEADSGPLHVWTPVLFNSRAAGDADPFEELIRYLRVIIEKMRRDGVQDGVIGSLIAARDQQGQLSEDELIHFVLLLITAGHRSTANAIATGMLNLLRRPELFARLHTDRELIPNALEELLRYNVHNALGALPRVAVVDVELGGVTIRARETVLVSLGSANHDEDVFPGAETVDIERDTKMHLAFGHGAHFCIGASFARLETEVALECILRLLPSTLRLAVPAEQVPIHQLLVGYALAELPVVW</sequence>
<name>A0A154MPY0_9PSEU</name>
<evidence type="ECO:0000256" key="8">
    <source>
        <dbReference type="ARBA" id="ARBA00055433"/>
    </source>
</evidence>
<dbReference type="RefSeq" id="WP_063816618.1">
    <property type="nucleotide sequence ID" value="NZ_FOPQ01000006.1"/>
</dbReference>
<comment type="pathway">
    <text evidence="1">Antibiotic biosynthesis; vancomycin biosynthesis.</text>
</comment>
<dbReference type="SUPFAM" id="SSF48264">
    <property type="entry name" value="Cytochrome P450"/>
    <property type="match status" value="1"/>
</dbReference>
<evidence type="ECO:0000256" key="7">
    <source>
        <dbReference type="ARBA" id="ARBA00023033"/>
    </source>
</evidence>
<evidence type="ECO:0000313" key="10">
    <source>
        <dbReference type="EMBL" id="KZB85907.1"/>
    </source>
</evidence>
<reference evidence="10 12" key="1">
    <citation type="submission" date="2015-12" db="EMBL/GenBank/DDBJ databases">
        <title>Amycolatopsis regifaucium genome sequencing and assembly.</title>
        <authorList>
            <person name="Mayilraj S."/>
        </authorList>
    </citation>
    <scope>NUCLEOTIDE SEQUENCE [LARGE SCALE GENOMIC DNA]</scope>
    <source>
        <strain evidence="10 12">GY080</strain>
    </source>
</reference>
<dbReference type="InterPro" id="IPR002397">
    <property type="entry name" value="Cyt_P450_B"/>
</dbReference>
<dbReference type="Proteomes" id="UP000186883">
    <property type="component" value="Unassembled WGS sequence"/>
</dbReference>
<evidence type="ECO:0000256" key="6">
    <source>
        <dbReference type="ARBA" id="ARBA00023004"/>
    </source>
</evidence>
<protein>
    <recommendedName>
        <fullName evidence="14">Cytochrome</fullName>
    </recommendedName>
</protein>
<evidence type="ECO:0000256" key="9">
    <source>
        <dbReference type="RuleBase" id="RU000461"/>
    </source>
</evidence>
<evidence type="ECO:0000256" key="2">
    <source>
        <dbReference type="ARBA" id="ARBA00010617"/>
    </source>
</evidence>
<dbReference type="InterPro" id="IPR001128">
    <property type="entry name" value="Cyt_P450"/>
</dbReference>
<proteinExistence type="inferred from homology"/>
<evidence type="ECO:0008006" key="14">
    <source>
        <dbReference type="Google" id="ProtNLM"/>
    </source>
</evidence>
<dbReference type="GO" id="GO:0020037">
    <property type="term" value="F:heme binding"/>
    <property type="evidence" value="ECO:0007669"/>
    <property type="project" value="InterPro"/>
</dbReference>
<dbReference type="PANTHER" id="PTHR46696:SF1">
    <property type="entry name" value="CYTOCHROME P450 YJIB-RELATED"/>
    <property type="match status" value="1"/>
</dbReference>
<evidence type="ECO:0000256" key="4">
    <source>
        <dbReference type="ARBA" id="ARBA00022723"/>
    </source>
</evidence>
<gene>
    <name evidence="11" type="ORF">ATP06_0237700</name>
    <name evidence="10" type="ORF">AVL48_27210</name>
</gene>
<keyword evidence="5 9" id="KW-0560">Oxidoreductase</keyword>
<keyword evidence="4 9" id="KW-0479">Metal-binding</keyword>
<dbReference type="EMBL" id="LQCI01000009">
    <property type="protein sequence ID" value="KZB85907.1"/>
    <property type="molecule type" value="Genomic_DNA"/>
</dbReference>
<dbReference type="FunFam" id="1.10.630.10:FF:000018">
    <property type="entry name" value="Cytochrome P450 monooxygenase"/>
    <property type="match status" value="1"/>
</dbReference>
<dbReference type="AlphaFoldDB" id="A0A154MPY0"/>
<dbReference type="PRINTS" id="PR00359">
    <property type="entry name" value="BP450"/>
</dbReference>
<evidence type="ECO:0000313" key="13">
    <source>
        <dbReference type="Proteomes" id="UP000186883"/>
    </source>
</evidence>
<dbReference type="OrthoDB" id="141712at2"/>
<keyword evidence="7 9" id="KW-0503">Monooxygenase</keyword>
<dbReference type="Pfam" id="PF00067">
    <property type="entry name" value="p450"/>
    <property type="match status" value="1"/>
</dbReference>
<dbReference type="Proteomes" id="UP000076321">
    <property type="component" value="Unassembled WGS sequence"/>
</dbReference>
<dbReference type="InterPro" id="IPR017972">
    <property type="entry name" value="Cyt_P450_CS"/>
</dbReference>
<comment type="function">
    <text evidence="8">Involved in the coupling of aromatic side chains of the heptapeptide of vancomycin.</text>
</comment>
<comment type="caution">
    <text evidence="10">The sequence shown here is derived from an EMBL/GenBank/DDBJ whole genome shotgun (WGS) entry which is preliminary data.</text>
</comment>
<dbReference type="InterPro" id="IPR036396">
    <property type="entry name" value="Cyt_P450_sf"/>
</dbReference>
<accession>A0A154MPY0</accession>
<evidence type="ECO:0000313" key="11">
    <source>
        <dbReference type="EMBL" id="OKA03144.1"/>
    </source>
</evidence>
<keyword evidence="3 9" id="KW-0349">Heme</keyword>
<reference evidence="11 13" key="2">
    <citation type="submission" date="2016-11" db="EMBL/GenBank/DDBJ databases">
        <title>Genome sequencing of Amycolatopsis regifaucium.</title>
        <authorList>
            <person name="Mayilraj S."/>
            <person name="Kaur N."/>
        </authorList>
    </citation>
    <scope>NUCLEOTIDE SEQUENCE [LARGE SCALE GENOMIC DNA]</scope>
    <source>
        <strain evidence="11 13">GY080</strain>
    </source>
</reference>
<organism evidence="10 12">
    <name type="scientific">Amycolatopsis regifaucium</name>
    <dbReference type="NCBI Taxonomy" id="546365"/>
    <lineage>
        <taxon>Bacteria</taxon>
        <taxon>Bacillati</taxon>
        <taxon>Actinomycetota</taxon>
        <taxon>Actinomycetes</taxon>
        <taxon>Pseudonocardiales</taxon>
        <taxon>Pseudonocardiaceae</taxon>
        <taxon>Amycolatopsis</taxon>
    </lineage>
</organism>
<comment type="similarity">
    <text evidence="2 9">Belongs to the cytochrome P450 family.</text>
</comment>